<keyword evidence="20" id="KW-0012">Acyltransferase</keyword>
<evidence type="ECO:0000256" key="1">
    <source>
        <dbReference type="ARBA" id="ARBA00004286"/>
    </source>
</evidence>
<evidence type="ECO:0000256" key="9">
    <source>
        <dbReference type="ARBA" id="ARBA00022490"/>
    </source>
</evidence>
<evidence type="ECO:0000256" key="7">
    <source>
        <dbReference type="ARBA" id="ARBA00022454"/>
    </source>
</evidence>
<evidence type="ECO:0000256" key="22">
    <source>
        <dbReference type="ARBA" id="ARBA00048940"/>
    </source>
</evidence>
<feature type="region of interest" description="Disordered" evidence="25">
    <location>
        <begin position="326"/>
        <end position="409"/>
    </location>
</feature>
<comment type="similarity">
    <text evidence="21">Belongs to the SAC3 family.</text>
</comment>
<keyword evidence="18" id="KW-0906">Nuclear pore complex</keyword>
<gene>
    <name evidence="27" type="ORF">fugu_000800</name>
</gene>
<keyword evidence="28" id="KW-1185">Reference proteome</keyword>
<evidence type="ECO:0000256" key="10">
    <source>
        <dbReference type="ARBA" id="ARBA00022553"/>
    </source>
</evidence>
<comment type="catalytic activity">
    <reaction evidence="22">
        <text>L-lysyl-[histone] + acetyl-CoA = N(6)-acetyl-L-lysyl-[histone] + CoA + H(+)</text>
        <dbReference type="Rhea" id="RHEA:21992"/>
        <dbReference type="Rhea" id="RHEA-COMP:9845"/>
        <dbReference type="Rhea" id="RHEA-COMP:11338"/>
        <dbReference type="ChEBI" id="CHEBI:15378"/>
        <dbReference type="ChEBI" id="CHEBI:29969"/>
        <dbReference type="ChEBI" id="CHEBI:57287"/>
        <dbReference type="ChEBI" id="CHEBI:57288"/>
        <dbReference type="ChEBI" id="CHEBI:61930"/>
        <dbReference type="EC" id="2.3.1.48"/>
    </reaction>
    <physiologicalReaction direction="left-to-right" evidence="22">
        <dbReference type="Rhea" id="RHEA:21993"/>
    </physiologicalReaction>
</comment>
<feature type="region of interest" description="Disordered" evidence="25">
    <location>
        <begin position="45"/>
        <end position="74"/>
    </location>
</feature>
<comment type="subcellular location">
    <subcellularLocation>
        <location evidence="1">Chromosome</location>
    </subcellularLocation>
    <subcellularLocation>
        <location evidence="2">Cytoplasm</location>
    </subcellularLocation>
    <subcellularLocation>
        <location evidence="3">Nucleus</location>
        <location evidence="3">Nuclear pore complex</location>
    </subcellularLocation>
    <subcellularLocation>
        <location evidence="4">Nucleus</location>
        <location evidence="4">Nucleoplasm</location>
    </subcellularLocation>
</comment>
<dbReference type="InterPro" id="IPR005062">
    <property type="entry name" value="SAC3/GANP/THP3_conserved"/>
</dbReference>
<evidence type="ECO:0000256" key="20">
    <source>
        <dbReference type="ARBA" id="ARBA00023315"/>
    </source>
</evidence>
<dbReference type="SUPFAM" id="SSF54928">
    <property type="entry name" value="RNA-binding domain, RBD"/>
    <property type="match status" value="1"/>
</dbReference>
<evidence type="ECO:0000256" key="24">
    <source>
        <dbReference type="ARBA" id="ARBA00069544"/>
    </source>
</evidence>
<feature type="domain" description="PCI" evidence="26">
    <location>
        <begin position="599"/>
        <end position="773"/>
    </location>
</feature>
<keyword evidence="12" id="KW-0509">mRNA transport</keyword>
<dbReference type="PROSITE" id="PS50250">
    <property type="entry name" value="PCI"/>
    <property type="match status" value="1"/>
</dbReference>
<dbReference type="InterPro" id="IPR000717">
    <property type="entry name" value="PCI_dom"/>
</dbReference>
<keyword evidence="7" id="KW-0158">Chromosome</keyword>
<dbReference type="GO" id="GO:0061733">
    <property type="term" value="F:protein-lysine-acetyltransferase activity"/>
    <property type="evidence" value="ECO:0007669"/>
    <property type="project" value="UniProtKB-EC"/>
</dbReference>
<proteinExistence type="inferred from homology"/>
<keyword evidence="13" id="KW-0391">Immunity</keyword>
<name>A0A4Z2CHY5_9TELE</name>
<evidence type="ECO:0000256" key="19">
    <source>
        <dbReference type="ARBA" id="ARBA00023242"/>
    </source>
</evidence>
<evidence type="ECO:0000256" key="3">
    <source>
        <dbReference type="ARBA" id="ARBA00004567"/>
    </source>
</evidence>
<protein>
    <recommendedName>
        <fullName evidence="24">Germinal-center associated nuclear protein</fullName>
        <ecNumber evidence="5">2.3.1.48</ecNumber>
    </recommendedName>
</protein>
<evidence type="ECO:0000256" key="25">
    <source>
        <dbReference type="SAM" id="MobiDB-lite"/>
    </source>
</evidence>
<dbReference type="GO" id="GO:0005654">
    <property type="term" value="C:nucleoplasm"/>
    <property type="evidence" value="ECO:0007669"/>
    <property type="project" value="UniProtKB-SubCell"/>
</dbReference>
<keyword evidence="10" id="KW-0597">Phosphoprotein</keyword>
<dbReference type="GO" id="GO:0006406">
    <property type="term" value="P:mRNA export from nucleus"/>
    <property type="evidence" value="ECO:0007669"/>
    <property type="project" value="TreeGrafter"/>
</dbReference>
<evidence type="ECO:0000256" key="16">
    <source>
        <dbReference type="ARBA" id="ARBA00023010"/>
    </source>
</evidence>
<evidence type="ECO:0000256" key="15">
    <source>
        <dbReference type="ARBA" id="ARBA00022990"/>
    </source>
</evidence>
<dbReference type="GO" id="GO:0005737">
    <property type="term" value="C:cytoplasm"/>
    <property type="evidence" value="ECO:0007669"/>
    <property type="project" value="UniProtKB-SubCell"/>
</dbReference>
<keyword evidence="6" id="KW-0813">Transport</keyword>
<evidence type="ECO:0000256" key="4">
    <source>
        <dbReference type="ARBA" id="ARBA00004642"/>
    </source>
</evidence>
<dbReference type="GO" id="GO:0005643">
    <property type="term" value="C:nuclear pore"/>
    <property type="evidence" value="ECO:0007669"/>
    <property type="project" value="UniProtKB-SubCell"/>
</dbReference>
<keyword evidence="9" id="KW-0963">Cytoplasm</keyword>
<evidence type="ECO:0000256" key="2">
    <source>
        <dbReference type="ARBA" id="ARBA00004496"/>
    </source>
</evidence>
<comment type="caution">
    <text evidence="27">The sequence shown here is derived from an EMBL/GenBank/DDBJ whole genome shotgun (WGS) entry which is preliminary data.</text>
</comment>
<dbReference type="PANTHER" id="PTHR12436">
    <property type="entry name" value="80 KDA MCM3-ASSOCIATED PROTEIN"/>
    <property type="match status" value="1"/>
</dbReference>
<feature type="compositionally biased region" description="Polar residues" evidence="25">
    <location>
        <begin position="102"/>
        <end position="113"/>
    </location>
</feature>
<evidence type="ECO:0000256" key="8">
    <source>
        <dbReference type="ARBA" id="ARBA00022481"/>
    </source>
</evidence>
<dbReference type="InterPro" id="IPR000504">
    <property type="entry name" value="RRM_dom"/>
</dbReference>
<organism evidence="27 28">
    <name type="scientific">Takifugu bimaculatus</name>
    <dbReference type="NCBI Taxonomy" id="433685"/>
    <lineage>
        <taxon>Eukaryota</taxon>
        <taxon>Metazoa</taxon>
        <taxon>Chordata</taxon>
        <taxon>Craniata</taxon>
        <taxon>Vertebrata</taxon>
        <taxon>Euteleostomi</taxon>
        <taxon>Actinopterygii</taxon>
        <taxon>Neopterygii</taxon>
        <taxon>Teleostei</taxon>
        <taxon>Neoteleostei</taxon>
        <taxon>Acanthomorphata</taxon>
        <taxon>Eupercaria</taxon>
        <taxon>Tetraodontiformes</taxon>
        <taxon>Tetradontoidea</taxon>
        <taxon>Tetraodontidae</taxon>
        <taxon>Takifugu</taxon>
    </lineage>
</organism>
<keyword evidence="8" id="KW-0488">Methylation</keyword>
<dbReference type="Gene3D" id="1.25.40.990">
    <property type="match status" value="1"/>
</dbReference>
<feature type="region of interest" description="Disordered" evidence="25">
    <location>
        <begin position="89"/>
        <end position="253"/>
    </location>
</feature>
<evidence type="ECO:0000259" key="26">
    <source>
        <dbReference type="PROSITE" id="PS50250"/>
    </source>
</evidence>
<evidence type="ECO:0000256" key="13">
    <source>
        <dbReference type="ARBA" id="ARBA00022859"/>
    </source>
</evidence>
<evidence type="ECO:0000256" key="11">
    <source>
        <dbReference type="ARBA" id="ARBA00022679"/>
    </source>
</evidence>
<feature type="region of interest" description="Disordered" evidence="25">
    <location>
        <begin position="1"/>
        <end position="28"/>
    </location>
</feature>
<comment type="function">
    <text evidence="23">As a component of the TREX-2 complex, involved in the export of mRNAs to the cytoplasm through the nuclear pores. Through the acetylation of histones, affects the assembly of nucleosomes at immunoglobulin variable region genes and promotes the recruitment and positioning of transcription complex to favor DNA cytosine deaminase AICDA/AID targeting, hence promoting somatic hypermutations.</text>
</comment>
<evidence type="ECO:0000256" key="17">
    <source>
        <dbReference type="ARBA" id="ARBA00023054"/>
    </source>
</evidence>
<dbReference type="Proteomes" id="UP000516260">
    <property type="component" value="Chromosome 1"/>
</dbReference>
<dbReference type="InterPro" id="IPR012677">
    <property type="entry name" value="Nucleotide-bd_a/b_plait_sf"/>
</dbReference>
<evidence type="ECO:0000256" key="5">
    <source>
        <dbReference type="ARBA" id="ARBA00013184"/>
    </source>
</evidence>
<dbReference type="Gene3D" id="3.30.70.330">
    <property type="match status" value="1"/>
</dbReference>
<feature type="compositionally biased region" description="Polar residues" evidence="25">
    <location>
        <begin position="122"/>
        <end position="135"/>
    </location>
</feature>
<evidence type="ECO:0000256" key="21">
    <source>
        <dbReference type="ARBA" id="ARBA00038443"/>
    </source>
</evidence>
<evidence type="ECO:0000313" key="27">
    <source>
        <dbReference type="EMBL" id="TNN03771.1"/>
    </source>
</evidence>
<evidence type="ECO:0000256" key="12">
    <source>
        <dbReference type="ARBA" id="ARBA00022816"/>
    </source>
</evidence>
<evidence type="ECO:0000256" key="23">
    <source>
        <dbReference type="ARBA" id="ARBA00055631"/>
    </source>
</evidence>
<evidence type="ECO:0000256" key="14">
    <source>
        <dbReference type="ARBA" id="ARBA00022927"/>
    </source>
</evidence>
<feature type="compositionally biased region" description="Polar residues" evidence="25">
    <location>
        <begin position="204"/>
        <end position="225"/>
    </location>
</feature>
<dbReference type="EMBL" id="SWLE01000001">
    <property type="protein sequence ID" value="TNN03771.1"/>
    <property type="molecule type" value="Genomic_DNA"/>
</dbReference>
<feature type="compositionally biased region" description="Polar residues" evidence="25">
    <location>
        <begin position="242"/>
        <end position="252"/>
    </location>
</feature>
<reference evidence="27 28" key="1">
    <citation type="submission" date="2019-04" db="EMBL/GenBank/DDBJ databases">
        <title>The sequence and de novo assembly of Takifugu bimaculatus genome using PacBio and Hi-C technologies.</title>
        <authorList>
            <person name="Xu P."/>
            <person name="Liu B."/>
            <person name="Zhou Z."/>
        </authorList>
    </citation>
    <scope>NUCLEOTIDE SEQUENCE [LARGE SCALE GENOMIC DNA]</scope>
    <source>
        <strain evidence="27">TB-2018</strain>
        <tissue evidence="27">Muscle</tissue>
    </source>
</reference>
<evidence type="ECO:0000313" key="28">
    <source>
        <dbReference type="Proteomes" id="UP000516260"/>
    </source>
</evidence>
<dbReference type="InterPro" id="IPR045107">
    <property type="entry name" value="SAC3/GANP/THP3"/>
</dbReference>
<dbReference type="GO" id="GO:0070390">
    <property type="term" value="C:transcription export complex 2"/>
    <property type="evidence" value="ECO:0007669"/>
    <property type="project" value="TreeGrafter"/>
</dbReference>
<dbReference type="EC" id="2.3.1.48" evidence="5"/>
<dbReference type="Pfam" id="PF00076">
    <property type="entry name" value="RRM_1"/>
    <property type="match status" value="1"/>
</dbReference>
<dbReference type="InterPro" id="IPR034265">
    <property type="entry name" value="MCM3AP_RRM"/>
</dbReference>
<dbReference type="CDD" id="cd12443">
    <property type="entry name" value="RRM_MCM3A_like"/>
    <property type="match status" value="1"/>
</dbReference>
<dbReference type="Pfam" id="PF03399">
    <property type="entry name" value="SAC3_GANP"/>
    <property type="match status" value="1"/>
</dbReference>
<sequence length="905" mass="101045">MPVDFNFSQPSLAPSAQSNPLTTGNSSTNVQFTFSQPLLLSSTTSLTSTTQPTTPSSFSFSVKPSKPQTTTVLKGTSFEQSSLFGGTKINADANTDEKGQNLEDTNLFPSFSRGTKRKEGTVVSSTVLEKSTTNEGVPAEGDSLARLTKRPLMRPRGPLGGIFSRALNDLGRDGNNPGRYQVTKGTSQQLAVREQEREQVQVQSIASDTSPEDLPQQSMDQLQRSEGSDSRTSLHPDAETKSPLNSTGSPTDCNIILCKNVPANLNRKDIIEKHFGRFGKVRKVFCRPAKNMATVHFNDHAAAAQAKKRGKVLHNKELLLLWQRKKQSPSDNWRRPATGTEEAKVGSEGDSKSKASSSPYKTIPFSSSPVRSAATLSQSMPVKRSLMAKSQQFNTEPQKESTTESQSLECPVPSSFSYLIGQVAETAEEKYRLLEQRDKILRQSRPKRTDLDMSKVFVGTCPDMCPEKERFMRETRKQLSVFEVIPDTEMVDHTAAVKEYSRSSADQEEPLPHELRPLPVLCMTMNYLVTQIMDQVNENYRDWYDFVWNRTRGIRKDITQQHLCCPDTVSLIEKCARFHIHCAHHLCEEHISAFDAKINNENMTKCLQSLKEMYQDLATHQVYCCREAEFRQYSVLLRLNDGDILREVQQFREEVRNSPEVKLAVQAFAAVNSNNFVRFFKLVKRASYLVSCLLHRYFNQVRAKALQTLNLAHTVGPRSTAFPLEDIVRMLMFNSSTEAIDFIHHHGLIINDTFVEMSRISYQQPDLPLSPNKSDIILAKKNALVGEVVNGGPLPSPPQHNPVCSFDSQNKYRGEALVAEATTGQFKAADPKLEVRIVDTSAVFGQPAGMKDQITELTEPYHMLDESTESQAAFLANISSSACKTTITQTSVPQRGHCKCTGVCD</sequence>
<dbReference type="SMART" id="SM00360">
    <property type="entry name" value="RRM"/>
    <property type="match status" value="1"/>
</dbReference>
<accession>A0A4Z2CHY5</accession>
<keyword evidence="15" id="KW-0007">Acetylation</keyword>
<evidence type="ECO:0000256" key="6">
    <source>
        <dbReference type="ARBA" id="ARBA00022448"/>
    </source>
</evidence>
<dbReference type="GO" id="GO:0005694">
    <property type="term" value="C:chromosome"/>
    <property type="evidence" value="ECO:0007669"/>
    <property type="project" value="UniProtKB-SubCell"/>
</dbReference>
<dbReference type="FunFam" id="1.25.40.990:FF:000003">
    <property type="entry name" value="germinal-center associated nuclear protein isoform X2"/>
    <property type="match status" value="1"/>
</dbReference>
<feature type="compositionally biased region" description="Low complexity" evidence="25">
    <location>
        <begin position="45"/>
        <end position="61"/>
    </location>
</feature>
<feature type="compositionally biased region" description="Basic and acidic residues" evidence="25">
    <location>
        <begin position="226"/>
        <end position="240"/>
    </location>
</feature>
<keyword evidence="14" id="KW-0653">Protein transport</keyword>
<keyword evidence="11" id="KW-0808">Transferase</keyword>
<dbReference type="AlphaFoldDB" id="A0A4Z2CHY5"/>
<dbReference type="InterPro" id="IPR035979">
    <property type="entry name" value="RBD_domain_sf"/>
</dbReference>
<dbReference type="GO" id="GO:0002376">
    <property type="term" value="P:immune system process"/>
    <property type="evidence" value="ECO:0007669"/>
    <property type="project" value="UniProtKB-KW"/>
</dbReference>
<keyword evidence="19" id="KW-0539">Nucleus</keyword>
<evidence type="ECO:0000256" key="18">
    <source>
        <dbReference type="ARBA" id="ARBA00023132"/>
    </source>
</evidence>
<keyword evidence="17" id="KW-0175">Coiled coil</keyword>
<dbReference type="GO" id="GO:0015031">
    <property type="term" value="P:protein transport"/>
    <property type="evidence" value="ECO:0007669"/>
    <property type="project" value="UniProtKB-KW"/>
</dbReference>
<dbReference type="GO" id="GO:0003723">
    <property type="term" value="F:RNA binding"/>
    <property type="evidence" value="ECO:0007669"/>
    <property type="project" value="InterPro"/>
</dbReference>
<dbReference type="PANTHER" id="PTHR12436:SF3">
    <property type="entry name" value="GERMINAL-CENTER ASSOCIATED NUCLEAR PROTEIN"/>
    <property type="match status" value="1"/>
</dbReference>
<keyword evidence="16" id="KW-0811">Translocation</keyword>
<feature type="compositionally biased region" description="Polar residues" evidence="25">
    <location>
        <begin position="364"/>
        <end position="380"/>
    </location>
</feature>
<feature type="compositionally biased region" description="Basic and acidic residues" evidence="25">
    <location>
        <begin position="341"/>
        <end position="353"/>
    </location>
</feature>